<proteinExistence type="predicted"/>
<dbReference type="Gene3D" id="3.40.50.980">
    <property type="match status" value="1"/>
</dbReference>
<accession>A0A382WAX8</accession>
<dbReference type="EMBL" id="UINC01158418">
    <property type="protein sequence ID" value="SVD55953.1"/>
    <property type="molecule type" value="Genomic_DNA"/>
</dbReference>
<evidence type="ECO:0000259" key="1">
    <source>
        <dbReference type="Pfam" id="PF00501"/>
    </source>
</evidence>
<sequence length="73" mass="8035">MTLLAASERYPDRKAIVEGGASWTYRRWFECVSQVAGGLVGIGLKPGDHLVTVLKNHWQTAALHWACQLTGVI</sequence>
<protein>
    <recommendedName>
        <fullName evidence="1">AMP-dependent synthetase/ligase domain-containing protein</fullName>
    </recommendedName>
</protein>
<reference evidence="2" key="1">
    <citation type="submission" date="2018-05" db="EMBL/GenBank/DDBJ databases">
        <authorList>
            <person name="Lanie J.A."/>
            <person name="Ng W.-L."/>
            <person name="Kazmierczak K.M."/>
            <person name="Andrzejewski T.M."/>
            <person name="Davidsen T.M."/>
            <person name="Wayne K.J."/>
            <person name="Tettelin H."/>
            <person name="Glass J.I."/>
            <person name="Rusch D."/>
            <person name="Podicherti R."/>
            <person name="Tsui H.-C.T."/>
            <person name="Winkler M.E."/>
        </authorList>
    </citation>
    <scope>NUCLEOTIDE SEQUENCE</scope>
</reference>
<dbReference type="SUPFAM" id="SSF56801">
    <property type="entry name" value="Acetyl-CoA synthetase-like"/>
    <property type="match status" value="1"/>
</dbReference>
<gene>
    <name evidence="2" type="ORF">METZ01_LOCUS408807</name>
</gene>
<name>A0A382WAX8_9ZZZZ</name>
<evidence type="ECO:0000313" key="2">
    <source>
        <dbReference type="EMBL" id="SVD55953.1"/>
    </source>
</evidence>
<organism evidence="2">
    <name type="scientific">marine metagenome</name>
    <dbReference type="NCBI Taxonomy" id="408172"/>
    <lineage>
        <taxon>unclassified sequences</taxon>
        <taxon>metagenomes</taxon>
        <taxon>ecological metagenomes</taxon>
    </lineage>
</organism>
<feature type="non-terminal residue" evidence="2">
    <location>
        <position position="73"/>
    </location>
</feature>
<dbReference type="AlphaFoldDB" id="A0A382WAX8"/>
<dbReference type="Pfam" id="PF00501">
    <property type="entry name" value="AMP-binding"/>
    <property type="match status" value="1"/>
</dbReference>
<feature type="domain" description="AMP-dependent synthetase/ligase" evidence="1">
    <location>
        <begin position="6"/>
        <end position="72"/>
    </location>
</feature>
<dbReference type="InterPro" id="IPR000873">
    <property type="entry name" value="AMP-dep_synth/lig_dom"/>
</dbReference>